<reference evidence="1 2" key="1">
    <citation type="journal article" date="2019" name="Nat. Ecol. Evol.">
        <title>Megaphylogeny resolves global patterns of mushroom evolution.</title>
        <authorList>
            <person name="Varga T."/>
            <person name="Krizsan K."/>
            <person name="Foldi C."/>
            <person name="Dima B."/>
            <person name="Sanchez-Garcia M."/>
            <person name="Sanchez-Ramirez S."/>
            <person name="Szollosi G.J."/>
            <person name="Szarkandi J.G."/>
            <person name="Papp V."/>
            <person name="Albert L."/>
            <person name="Andreopoulos W."/>
            <person name="Angelini C."/>
            <person name="Antonin V."/>
            <person name="Barry K.W."/>
            <person name="Bougher N.L."/>
            <person name="Buchanan P."/>
            <person name="Buyck B."/>
            <person name="Bense V."/>
            <person name="Catcheside P."/>
            <person name="Chovatia M."/>
            <person name="Cooper J."/>
            <person name="Damon W."/>
            <person name="Desjardin D."/>
            <person name="Finy P."/>
            <person name="Geml J."/>
            <person name="Haridas S."/>
            <person name="Hughes K."/>
            <person name="Justo A."/>
            <person name="Karasinski D."/>
            <person name="Kautmanova I."/>
            <person name="Kiss B."/>
            <person name="Kocsube S."/>
            <person name="Kotiranta H."/>
            <person name="LaButti K.M."/>
            <person name="Lechner B.E."/>
            <person name="Liimatainen K."/>
            <person name="Lipzen A."/>
            <person name="Lukacs Z."/>
            <person name="Mihaltcheva S."/>
            <person name="Morgado L.N."/>
            <person name="Niskanen T."/>
            <person name="Noordeloos M.E."/>
            <person name="Ohm R.A."/>
            <person name="Ortiz-Santana B."/>
            <person name="Ovrebo C."/>
            <person name="Racz N."/>
            <person name="Riley R."/>
            <person name="Savchenko A."/>
            <person name="Shiryaev A."/>
            <person name="Soop K."/>
            <person name="Spirin V."/>
            <person name="Szebenyi C."/>
            <person name="Tomsovsky M."/>
            <person name="Tulloss R.E."/>
            <person name="Uehling J."/>
            <person name="Grigoriev I.V."/>
            <person name="Vagvolgyi C."/>
            <person name="Papp T."/>
            <person name="Martin F.M."/>
            <person name="Miettinen O."/>
            <person name="Hibbett D.S."/>
            <person name="Nagy L.G."/>
        </authorList>
    </citation>
    <scope>NUCLEOTIDE SEQUENCE [LARGE SCALE GENOMIC DNA]</scope>
    <source>
        <strain evidence="1 2">CBS 121175</strain>
    </source>
</reference>
<sequence length="107" mass="11954">MSSQDDATKTRRAAAINKHKYHAACPWTLQLPSGVSEIRLNLDLSIKAIVKEKPPTKAPMKPDLNVEEDIVDNDGQGSSVFYRLTFLSLNTKNWHTRGSLCARAVFK</sequence>
<evidence type="ECO:0000313" key="1">
    <source>
        <dbReference type="EMBL" id="TFK22059.1"/>
    </source>
</evidence>
<gene>
    <name evidence="1" type="ORF">FA15DRAFT_657846</name>
</gene>
<keyword evidence="2" id="KW-1185">Reference proteome</keyword>
<dbReference type="AlphaFoldDB" id="A0A5C3KNI2"/>
<name>A0A5C3KNI2_COPMA</name>
<evidence type="ECO:0000313" key="2">
    <source>
        <dbReference type="Proteomes" id="UP000307440"/>
    </source>
</evidence>
<organism evidence="1 2">
    <name type="scientific">Coprinopsis marcescibilis</name>
    <name type="common">Agaric fungus</name>
    <name type="synonym">Psathyrella marcescibilis</name>
    <dbReference type="NCBI Taxonomy" id="230819"/>
    <lineage>
        <taxon>Eukaryota</taxon>
        <taxon>Fungi</taxon>
        <taxon>Dikarya</taxon>
        <taxon>Basidiomycota</taxon>
        <taxon>Agaricomycotina</taxon>
        <taxon>Agaricomycetes</taxon>
        <taxon>Agaricomycetidae</taxon>
        <taxon>Agaricales</taxon>
        <taxon>Agaricineae</taxon>
        <taxon>Psathyrellaceae</taxon>
        <taxon>Coprinopsis</taxon>
    </lineage>
</organism>
<protein>
    <submittedName>
        <fullName evidence="1">Uncharacterized protein</fullName>
    </submittedName>
</protein>
<proteinExistence type="predicted"/>
<accession>A0A5C3KNI2</accession>
<dbReference type="Proteomes" id="UP000307440">
    <property type="component" value="Unassembled WGS sequence"/>
</dbReference>
<dbReference type="EMBL" id="ML210251">
    <property type="protein sequence ID" value="TFK22059.1"/>
    <property type="molecule type" value="Genomic_DNA"/>
</dbReference>